<evidence type="ECO:0000259" key="9">
    <source>
        <dbReference type="PROSITE" id="PS50262"/>
    </source>
</evidence>
<keyword evidence="2 8" id="KW-0812">Transmembrane</keyword>
<proteinExistence type="predicted"/>
<evidence type="ECO:0000256" key="3">
    <source>
        <dbReference type="ARBA" id="ARBA00022989"/>
    </source>
</evidence>
<feature type="transmembrane region" description="Helical" evidence="8">
    <location>
        <begin position="234"/>
        <end position="260"/>
    </location>
</feature>
<gene>
    <name evidence="10" type="ORF">MEDL_65619</name>
</gene>
<keyword evidence="6" id="KW-0675">Receptor</keyword>
<name>A0A8S3VGB8_MYTED</name>
<accession>A0A8S3VGB8</accession>
<evidence type="ECO:0000313" key="10">
    <source>
        <dbReference type="EMBL" id="CAG2254116.1"/>
    </source>
</evidence>
<protein>
    <submittedName>
        <fullName evidence="10">CCKAR</fullName>
    </submittedName>
</protein>
<dbReference type="PROSITE" id="PS50262">
    <property type="entry name" value="G_PROTEIN_RECEP_F1_2"/>
    <property type="match status" value="1"/>
</dbReference>
<evidence type="ECO:0000256" key="1">
    <source>
        <dbReference type="ARBA" id="ARBA00004141"/>
    </source>
</evidence>
<dbReference type="EMBL" id="CAJPWZ010003220">
    <property type="protein sequence ID" value="CAG2254116.1"/>
    <property type="molecule type" value="Genomic_DNA"/>
</dbReference>
<keyword evidence="3 8" id="KW-1133">Transmembrane helix</keyword>
<dbReference type="GO" id="GO:0004930">
    <property type="term" value="F:G protein-coupled receptor activity"/>
    <property type="evidence" value="ECO:0007669"/>
    <property type="project" value="UniProtKB-KW"/>
</dbReference>
<comment type="subcellular location">
    <subcellularLocation>
        <location evidence="1">Membrane</location>
        <topology evidence="1">Multi-pass membrane protein</topology>
    </subcellularLocation>
</comment>
<evidence type="ECO:0000256" key="2">
    <source>
        <dbReference type="ARBA" id="ARBA00022692"/>
    </source>
</evidence>
<comment type="caution">
    <text evidence="10">The sequence shown here is derived from an EMBL/GenBank/DDBJ whole genome shotgun (WGS) entry which is preliminary data.</text>
</comment>
<dbReference type="OrthoDB" id="6098764at2759"/>
<evidence type="ECO:0000313" key="11">
    <source>
        <dbReference type="Proteomes" id="UP000683360"/>
    </source>
</evidence>
<dbReference type="PANTHER" id="PTHR24243">
    <property type="entry name" value="G-PROTEIN COUPLED RECEPTOR"/>
    <property type="match status" value="1"/>
</dbReference>
<organism evidence="10 11">
    <name type="scientific">Mytilus edulis</name>
    <name type="common">Blue mussel</name>
    <dbReference type="NCBI Taxonomy" id="6550"/>
    <lineage>
        <taxon>Eukaryota</taxon>
        <taxon>Metazoa</taxon>
        <taxon>Spiralia</taxon>
        <taxon>Lophotrochozoa</taxon>
        <taxon>Mollusca</taxon>
        <taxon>Bivalvia</taxon>
        <taxon>Autobranchia</taxon>
        <taxon>Pteriomorphia</taxon>
        <taxon>Mytilida</taxon>
        <taxon>Mytiloidea</taxon>
        <taxon>Mytilidae</taxon>
        <taxon>Mytilinae</taxon>
        <taxon>Mytilus</taxon>
    </lineage>
</organism>
<dbReference type="InterPro" id="IPR017452">
    <property type="entry name" value="GPCR_Rhodpsn_7TM"/>
</dbReference>
<dbReference type="AlphaFoldDB" id="A0A8S3VGB8"/>
<evidence type="ECO:0000256" key="8">
    <source>
        <dbReference type="SAM" id="Phobius"/>
    </source>
</evidence>
<sequence>MRKEYGRTSLFANDESVRASSFHYDMNDTTLFDEEQESWMALDLTNGTYTSLSDIEYERFLDQGIPATICLSFLCIIGTIGNIHMILIFKISPVMAKYSIRVFIIWLSLTDLIACLFCMPLEIYNIRYSYSTSTSGCKFFIFLFHVVALASSGFWTTIAVERYRIIVKKEPILFLNSQKSNNVISVFLVGVSMAFSIPVVIFFGPNEIKTVTPGVPGKDCTVLTQYLNIHNAGMYYIIILSTLCSVFAIVCIVSYARILWDICNGIKTRKSLRGKSNSSFNSATHIRFRNDNVNSSIQNEEIQTIHVPAEIGYRTNASHNLKNALRLTVGLIIATTVSYIAYMLFVCMMMVKMLNPTLYKTTVQPVTVVLLRGYFGSNTSNAFVFCLFDKTFRQECLKLYRKICS</sequence>
<reference evidence="10" key="1">
    <citation type="submission" date="2021-03" db="EMBL/GenBank/DDBJ databases">
        <authorList>
            <person name="Bekaert M."/>
        </authorList>
    </citation>
    <scope>NUCLEOTIDE SEQUENCE</scope>
</reference>
<feature type="transmembrane region" description="Helical" evidence="8">
    <location>
        <begin position="181"/>
        <end position="203"/>
    </location>
</feature>
<dbReference type="PANTHER" id="PTHR24243:SF208">
    <property type="entry name" value="PYROKININ-1 RECEPTOR"/>
    <property type="match status" value="1"/>
</dbReference>
<evidence type="ECO:0000256" key="6">
    <source>
        <dbReference type="ARBA" id="ARBA00023170"/>
    </source>
</evidence>
<dbReference type="Gene3D" id="1.20.1070.10">
    <property type="entry name" value="Rhodopsin 7-helix transmembrane proteins"/>
    <property type="match status" value="1"/>
</dbReference>
<keyword evidence="7" id="KW-0807">Transducer</keyword>
<feature type="domain" description="G-protein coupled receptors family 1 profile" evidence="9">
    <location>
        <begin position="81"/>
        <end position="385"/>
    </location>
</feature>
<feature type="transmembrane region" description="Helical" evidence="8">
    <location>
        <begin position="65"/>
        <end position="88"/>
    </location>
</feature>
<feature type="transmembrane region" description="Helical" evidence="8">
    <location>
        <begin position="139"/>
        <end position="160"/>
    </location>
</feature>
<dbReference type="Pfam" id="PF00001">
    <property type="entry name" value="7tm_1"/>
    <property type="match status" value="1"/>
</dbReference>
<dbReference type="GO" id="GO:0005886">
    <property type="term" value="C:plasma membrane"/>
    <property type="evidence" value="ECO:0007669"/>
    <property type="project" value="TreeGrafter"/>
</dbReference>
<evidence type="ECO:0000256" key="4">
    <source>
        <dbReference type="ARBA" id="ARBA00023040"/>
    </source>
</evidence>
<feature type="transmembrane region" description="Helical" evidence="8">
    <location>
        <begin position="100"/>
        <end position="119"/>
    </location>
</feature>
<dbReference type="Proteomes" id="UP000683360">
    <property type="component" value="Unassembled WGS sequence"/>
</dbReference>
<keyword evidence="5 8" id="KW-0472">Membrane</keyword>
<keyword evidence="4" id="KW-0297">G-protein coupled receptor</keyword>
<feature type="transmembrane region" description="Helical" evidence="8">
    <location>
        <begin position="324"/>
        <end position="351"/>
    </location>
</feature>
<evidence type="ECO:0000256" key="7">
    <source>
        <dbReference type="ARBA" id="ARBA00023224"/>
    </source>
</evidence>
<dbReference type="PRINTS" id="PR00237">
    <property type="entry name" value="GPCRRHODOPSN"/>
</dbReference>
<dbReference type="SUPFAM" id="SSF81321">
    <property type="entry name" value="Family A G protein-coupled receptor-like"/>
    <property type="match status" value="1"/>
</dbReference>
<dbReference type="CDD" id="cd00637">
    <property type="entry name" value="7tm_classA_rhodopsin-like"/>
    <property type="match status" value="1"/>
</dbReference>
<keyword evidence="11" id="KW-1185">Reference proteome</keyword>
<evidence type="ECO:0000256" key="5">
    <source>
        <dbReference type="ARBA" id="ARBA00023136"/>
    </source>
</evidence>
<feature type="transmembrane region" description="Helical" evidence="8">
    <location>
        <begin position="371"/>
        <end position="388"/>
    </location>
</feature>
<dbReference type="InterPro" id="IPR000276">
    <property type="entry name" value="GPCR_Rhodpsn"/>
</dbReference>